<dbReference type="InterPro" id="IPR001106">
    <property type="entry name" value="Aromatic_Lyase"/>
</dbReference>
<evidence type="ECO:0000313" key="4">
    <source>
        <dbReference type="Proteomes" id="UP000294003"/>
    </source>
</evidence>
<evidence type="ECO:0000256" key="1">
    <source>
        <dbReference type="ARBA" id="ARBA00007238"/>
    </source>
</evidence>
<reference evidence="3 4" key="1">
    <citation type="submission" date="2018-06" db="EMBL/GenBank/DDBJ databases">
        <title>Complete Genomes of Monosporascus.</title>
        <authorList>
            <person name="Robinson A.J."/>
            <person name="Natvig D.O."/>
        </authorList>
    </citation>
    <scope>NUCLEOTIDE SEQUENCE [LARGE SCALE GENOMIC DNA]</scope>
    <source>
        <strain evidence="3 4">CBS 609.92</strain>
    </source>
</reference>
<dbReference type="SUPFAM" id="SSF48557">
    <property type="entry name" value="L-aspartase-like"/>
    <property type="match status" value="1"/>
</dbReference>
<name>A0ABY0H2M5_9PEZI</name>
<organism evidence="3 4">
    <name type="scientific">Monosporascus cannonballus</name>
    <dbReference type="NCBI Taxonomy" id="155416"/>
    <lineage>
        <taxon>Eukaryota</taxon>
        <taxon>Fungi</taxon>
        <taxon>Dikarya</taxon>
        <taxon>Ascomycota</taxon>
        <taxon>Pezizomycotina</taxon>
        <taxon>Sordariomycetes</taxon>
        <taxon>Xylariomycetidae</taxon>
        <taxon>Xylariales</taxon>
        <taxon>Xylariales incertae sedis</taxon>
        <taxon>Monosporascus</taxon>
    </lineage>
</organism>
<dbReference type="PROSITE" id="PS00488">
    <property type="entry name" value="PAL_HISTIDASE"/>
    <property type="match status" value="1"/>
</dbReference>
<proteinExistence type="inferred from homology"/>
<evidence type="ECO:0008006" key="5">
    <source>
        <dbReference type="Google" id="ProtNLM"/>
    </source>
</evidence>
<dbReference type="Gene3D" id="1.10.274.20">
    <property type="entry name" value="Phenylalanine ammonia-lyase 1, domain 3"/>
    <property type="match status" value="1"/>
</dbReference>
<dbReference type="InterPro" id="IPR008948">
    <property type="entry name" value="L-Aspartase-like"/>
</dbReference>
<comment type="caution">
    <text evidence="3">The sequence shown here is derived from an EMBL/GenBank/DDBJ whole genome shotgun (WGS) entry which is preliminary data.</text>
</comment>
<dbReference type="Gene3D" id="1.20.200.10">
    <property type="entry name" value="Fumarase/aspartase (Central domain)"/>
    <property type="match status" value="1"/>
</dbReference>
<protein>
    <recommendedName>
        <fullName evidence="5">Phenylalanine ammonia-lyase</fullName>
    </recommendedName>
</protein>
<dbReference type="Pfam" id="PF00221">
    <property type="entry name" value="Lyase_aromatic"/>
    <property type="match status" value="1"/>
</dbReference>
<sequence>MDERPRPHFDQTKAIWERLEHYRQSGNLTIDGHSLDIAGVVAVSRHACKPSVSKSPDVIKAIDESLVTLNKYLADGSCIYGVNTGFGGSADVRTAELPGLQVSLIQHTQSAVIINNDTSDEDYEELRHHVLPRVWVKGSMIVRANANIRGHSAMKLSVAEAIVDLVRHDCAPFIPLRGTISASGDLMPLSYVAGSIMGNPDVKVQIGKGPNKLILTADKALQKLGMEPTVLGPKEGLSLINGTAPSAAVASLAIYETNNLAVTCQLLTAMTAEGLAASVEWAHPFISDIRPHRGQIEAACNIRSFLVGSDLVTGLGPRAKDRFRMGIAQERYALRTSPQWLSPVLEDLMLAQQQVEVELNSTTDNPLVNVAENDVHSGGNFQAASITSAAEKMRFALQMMGKLLFSQTTELINNSLSNGLPPNLAADDPSLSFCLKGVDVNMAAYQSELAFLANPISSHVQSAEMHNQSVNSLALLNCRYTMQSVELVSLMSAGALYTTCQALDLRVMHMTYLKGLKPVLSAILCEQLAIKKDSTLTTLVWEDICKSWYDTSSLDAPQRASQVASATVPAIAEFLAQDSHSALPAGSNALKVVQTLKESIGKAVLETYERHRDSFFKRQTTPQYLGNTTRRCYEFVRNKLGVPFHRGLVEQPAPGHTELDGRPKKIIGSWVSILYEAIRDGRLIECILREGKAVNGTNSSHAVEHGGIGSSDGGFGSATAQKELVVAAVGEEPTELPN</sequence>
<dbReference type="InterPro" id="IPR024083">
    <property type="entry name" value="Fumarase/histidase_N"/>
</dbReference>
<evidence type="ECO:0000313" key="3">
    <source>
        <dbReference type="EMBL" id="RYO82953.1"/>
    </source>
</evidence>
<dbReference type="Gene3D" id="1.10.275.10">
    <property type="entry name" value="Fumarase/aspartase (N-terminal domain)"/>
    <property type="match status" value="1"/>
</dbReference>
<dbReference type="InterPro" id="IPR023144">
    <property type="entry name" value="Phe_NH3-lyase_shielding_dom_sf"/>
</dbReference>
<keyword evidence="2" id="KW-0456">Lyase</keyword>
<keyword evidence="4" id="KW-1185">Reference proteome</keyword>
<comment type="similarity">
    <text evidence="1 2">Belongs to the PAL/histidase family.</text>
</comment>
<dbReference type="PANTHER" id="PTHR10362">
    <property type="entry name" value="HISTIDINE AMMONIA-LYASE"/>
    <property type="match status" value="1"/>
</dbReference>
<dbReference type="Proteomes" id="UP000294003">
    <property type="component" value="Unassembled WGS sequence"/>
</dbReference>
<dbReference type="InterPro" id="IPR022313">
    <property type="entry name" value="Phe/His_NH3-lyase_AS"/>
</dbReference>
<accession>A0ABY0H2M5</accession>
<dbReference type="InterPro" id="IPR005922">
    <property type="entry name" value="Phe_NH3-lyase"/>
</dbReference>
<evidence type="ECO:0000256" key="2">
    <source>
        <dbReference type="RuleBase" id="RU003954"/>
    </source>
</evidence>
<dbReference type="CDD" id="cd00332">
    <property type="entry name" value="PAL-HAL"/>
    <property type="match status" value="1"/>
</dbReference>
<gene>
    <name evidence="3" type="ORF">DL762_006375</name>
</gene>
<dbReference type="NCBIfam" id="TIGR01226">
    <property type="entry name" value="phe_am_lyase"/>
    <property type="match status" value="1"/>
</dbReference>
<dbReference type="EMBL" id="QJNS01000200">
    <property type="protein sequence ID" value="RYO82953.1"/>
    <property type="molecule type" value="Genomic_DNA"/>
</dbReference>